<feature type="chain" id="PRO_5046033737" evidence="1">
    <location>
        <begin position="20"/>
        <end position="361"/>
    </location>
</feature>
<dbReference type="InterPro" id="IPR015168">
    <property type="entry name" value="SsuA/THI5"/>
</dbReference>
<evidence type="ECO:0000313" key="4">
    <source>
        <dbReference type="Proteomes" id="UP001521150"/>
    </source>
</evidence>
<dbReference type="Proteomes" id="UP001521150">
    <property type="component" value="Unassembled WGS sequence"/>
</dbReference>
<dbReference type="PANTHER" id="PTHR31528:SF3">
    <property type="entry name" value="THIAMINE BIOSYNTHESIS PROTEIN HI_0357-RELATED"/>
    <property type="match status" value="1"/>
</dbReference>
<sequence length="361" mass="37806">MKRPLFRSLMAIVAVTALAACDSGSSGAQQVPTGTAISAARCAQNKAAGKITFLTGYYYQASASILEYVAAKKLGYFDALCLDVGIQPGTGDTGHNTQLLASGQATVSPVSEQDVIQARDNGVNVEGISAYSNAGLEILMTMPDVTALNQLNGTTLGHRGALPIGVQVMLVDAGADLKSIKQVTVGYDSSVLTRGQVKSLTGFVSNEPNLLKAAGTPVTAWRPYDYHVPGSLGGMAVNPAFAAKNPTAVQDFLRAGLHAYEYCSAKSEECVGYASDLSAGGYDKAHNLKIWQTETALVQETKPAATPLGTIDLNNVAALADLLARYSVLKNPATAEQAKTYFDNSFVSAIYDSGKLVWPAP</sequence>
<dbReference type="InterPro" id="IPR027939">
    <property type="entry name" value="NMT1/THI5"/>
</dbReference>
<name>A0ABS8Z6S6_9PSEU</name>
<gene>
    <name evidence="3" type="ORF">LWC34_12220</name>
</gene>
<keyword evidence="4" id="KW-1185">Reference proteome</keyword>
<evidence type="ECO:0000313" key="3">
    <source>
        <dbReference type="EMBL" id="MCE7003586.1"/>
    </source>
</evidence>
<feature type="domain" description="SsuA/THI5-like" evidence="2">
    <location>
        <begin position="66"/>
        <end position="268"/>
    </location>
</feature>
<dbReference type="Pfam" id="PF09084">
    <property type="entry name" value="NMT1"/>
    <property type="match status" value="1"/>
</dbReference>
<organism evidence="3 4">
    <name type="scientific">Kibdelosporangium philippinense</name>
    <dbReference type="NCBI Taxonomy" id="211113"/>
    <lineage>
        <taxon>Bacteria</taxon>
        <taxon>Bacillati</taxon>
        <taxon>Actinomycetota</taxon>
        <taxon>Actinomycetes</taxon>
        <taxon>Pseudonocardiales</taxon>
        <taxon>Pseudonocardiaceae</taxon>
        <taxon>Kibdelosporangium</taxon>
    </lineage>
</organism>
<comment type="caution">
    <text evidence="3">The sequence shown here is derived from an EMBL/GenBank/DDBJ whole genome shotgun (WGS) entry which is preliminary data.</text>
</comment>
<accession>A0ABS8Z6S6</accession>
<feature type="signal peptide" evidence="1">
    <location>
        <begin position="1"/>
        <end position="19"/>
    </location>
</feature>
<protein>
    <submittedName>
        <fullName evidence="3">ABC transporter substrate-binding protein</fullName>
    </submittedName>
</protein>
<dbReference type="Gene3D" id="3.40.190.10">
    <property type="entry name" value="Periplasmic binding protein-like II"/>
    <property type="match status" value="2"/>
</dbReference>
<evidence type="ECO:0000259" key="2">
    <source>
        <dbReference type="Pfam" id="PF09084"/>
    </source>
</evidence>
<proteinExistence type="predicted"/>
<evidence type="ECO:0000256" key="1">
    <source>
        <dbReference type="SAM" id="SignalP"/>
    </source>
</evidence>
<dbReference type="PANTHER" id="PTHR31528">
    <property type="entry name" value="4-AMINO-5-HYDROXYMETHYL-2-METHYLPYRIMIDINE PHOSPHATE SYNTHASE THI11-RELATED"/>
    <property type="match status" value="1"/>
</dbReference>
<dbReference type="EMBL" id="JAJVCN010000001">
    <property type="protein sequence ID" value="MCE7003586.1"/>
    <property type="molecule type" value="Genomic_DNA"/>
</dbReference>
<dbReference type="PROSITE" id="PS51257">
    <property type="entry name" value="PROKAR_LIPOPROTEIN"/>
    <property type="match status" value="1"/>
</dbReference>
<dbReference type="RefSeq" id="WP_233725164.1">
    <property type="nucleotide sequence ID" value="NZ_JAJVCN010000001.1"/>
</dbReference>
<reference evidence="3 4" key="1">
    <citation type="submission" date="2021-12" db="EMBL/GenBank/DDBJ databases">
        <title>Genome sequence of Kibdelosporangium philippinense ATCC 49844.</title>
        <authorList>
            <person name="Fedorov E.A."/>
            <person name="Omeragic M."/>
            <person name="Shalygina K.F."/>
            <person name="Maclea K.S."/>
        </authorList>
    </citation>
    <scope>NUCLEOTIDE SEQUENCE [LARGE SCALE GENOMIC DNA]</scope>
    <source>
        <strain evidence="3 4">ATCC 49844</strain>
    </source>
</reference>
<keyword evidence="1" id="KW-0732">Signal</keyword>
<dbReference type="SUPFAM" id="SSF53850">
    <property type="entry name" value="Periplasmic binding protein-like II"/>
    <property type="match status" value="1"/>
</dbReference>